<sequence length="342" mass="40224">MLLVLKEFREKLDDIMLKAMHSRVLLYGYESYTGRFIKWYAEYYHSINIDYLVSTDMSRGRAYDEEIFRPSILDFNYKSVGQAIIWVTEPLTDSLQTGLEEKGYIKGETYFDFYEAVYGSDIYGSNEENIDVFNKRKEGRRDIQFLEWLEWKYDCNFVTRIKHEFLEVAKEHGEGYGCTTQKEIFPILDHCHCIPQANDAIFDFGCGKGGALVSFLDYGFQRVGGIEYEPKIYDVLNKNMSRLGLKSKVEMLLGDAGDLTNQLDEYNWFYFFLPFDDYIFERCIKSICDSYQRKRRKISIISISPYSHGCIEKTGLLRLTNQFTVDMRQRVVDVYEVSCCRN</sequence>
<dbReference type="EMBL" id="RAYQ01000038">
    <property type="protein sequence ID" value="RKI87620.1"/>
    <property type="molecule type" value="Genomic_DNA"/>
</dbReference>
<comment type="caution">
    <text evidence="1">The sequence shown here is derived from an EMBL/GenBank/DDBJ whole genome shotgun (WGS) entry which is preliminary data.</text>
</comment>
<gene>
    <name evidence="1" type="ORF">D7V94_20765</name>
</gene>
<keyword evidence="1" id="KW-0808">Transferase</keyword>
<protein>
    <submittedName>
        <fullName evidence="1">Class I SAM-dependent methyltransferase</fullName>
    </submittedName>
</protein>
<evidence type="ECO:0000313" key="1">
    <source>
        <dbReference type="EMBL" id="RKI87620.1"/>
    </source>
</evidence>
<proteinExistence type="predicted"/>
<keyword evidence="1" id="KW-0489">Methyltransferase</keyword>
<dbReference type="Proteomes" id="UP000280696">
    <property type="component" value="Unassembled WGS sequence"/>
</dbReference>
<name>A0A3A9A778_9FIRM</name>
<organism evidence="1 2">
    <name type="scientific">Parablautia intestinalis</name>
    <dbReference type="NCBI Taxonomy" id="2320100"/>
    <lineage>
        <taxon>Bacteria</taxon>
        <taxon>Bacillati</taxon>
        <taxon>Bacillota</taxon>
        <taxon>Clostridia</taxon>
        <taxon>Lachnospirales</taxon>
        <taxon>Lachnospiraceae</taxon>
        <taxon>Parablautia</taxon>
    </lineage>
</organism>
<dbReference type="SUPFAM" id="SSF53335">
    <property type="entry name" value="S-adenosyl-L-methionine-dependent methyltransferases"/>
    <property type="match status" value="1"/>
</dbReference>
<dbReference type="InterPro" id="IPR019012">
    <property type="entry name" value="RNA_cap_Gua-N2-MeTrfase"/>
</dbReference>
<dbReference type="AlphaFoldDB" id="A0A3A9A778"/>
<accession>A0A3A9A778</accession>
<dbReference type="GO" id="GO:0008168">
    <property type="term" value="F:methyltransferase activity"/>
    <property type="evidence" value="ECO:0007669"/>
    <property type="project" value="UniProtKB-KW"/>
</dbReference>
<keyword evidence="2" id="KW-1185">Reference proteome</keyword>
<dbReference type="Gene3D" id="3.40.50.150">
    <property type="entry name" value="Vaccinia Virus protein VP39"/>
    <property type="match status" value="1"/>
</dbReference>
<dbReference type="Pfam" id="PF09445">
    <property type="entry name" value="Methyltransf_15"/>
    <property type="match status" value="1"/>
</dbReference>
<dbReference type="RefSeq" id="WP_120472207.1">
    <property type="nucleotide sequence ID" value="NZ_RAYQ01000038.1"/>
</dbReference>
<dbReference type="CDD" id="cd02440">
    <property type="entry name" value="AdoMet_MTases"/>
    <property type="match status" value="1"/>
</dbReference>
<reference evidence="1 2" key="1">
    <citation type="submission" date="2018-09" db="EMBL/GenBank/DDBJ databases">
        <title>Murine metabolic-syndrome-specific gut microbial biobank.</title>
        <authorList>
            <person name="Liu C."/>
        </authorList>
    </citation>
    <scope>NUCLEOTIDE SEQUENCE [LARGE SCALE GENOMIC DNA]</scope>
    <source>
        <strain evidence="1 2">0.1xD8-82</strain>
    </source>
</reference>
<evidence type="ECO:0000313" key="2">
    <source>
        <dbReference type="Proteomes" id="UP000280696"/>
    </source>
</evidence>
<dbReference type="InterPro" id="IPR029063">
    <property type="entry name" value="SAM-dependent_MTases_sf"/>
</dbReference>
<dbReference type="GO" id="GO:0036261">
    <property type="term" value="P:7-methylguanosine cap hypermethylation"/>
    <property type="evidence" value="ECO:0007669"/>
    <property type="project" value="InterPro"/>
</dbReference>
<dbReference type="OrthoDB" id="152418at2"/>